<evidence type="ECO:0000256" key="1">
    <source>
        <dbReference type="ARBA" id="ARBA00004571"/>
    </source>
</evidence>
<evidence type="ECO:0000256" key="6">
    <source>
        <dbReference type="ARBA" id="ARBA00023077"/>
    </source>
</evidence>
<dbReference type="InterPro" id="IPR039426">
    <property type="entry name" value="TonB-dep_rcpt-like"/>
</dbReference>
<dbReference type="GO" id="GO:0009279">
    <property type="term" value="C:cell outer membrane"/>
    <property type="evidence" value="ECO:0007669"/>
    <property type="project" value="UniProtKB-SubCell"/>
</dbReference>
<evidence type="ECO:0000256" key="7">
    <source>
        <dbReference type="ARBA" id="ARBA00023136"/>
    </source>
</evidence>
<comment type="caution">
    <text evidence="12">The sequence shown here is derived from an EMBL/GenBank/DDBJ whole genome shotgun (WGS) entry which is preliminary data.</text>
</comment>
<evidence type="ECO:0000256" key="10">
    <source>
        <dbReference type="PROSITE-ProRule" id="PRU01360"/>
    </source>
</evidence>
<keyword evidence="5" id="KW-0732">Signal</keyword>
<dbReference type="Gene3D" id="2.40.170.20">
    <property type="entry name" value="TonB-dependent receptor, beta-barrel domain"/>
    <property type="match status" value="1"/>
</dbReference>
<dbReference type="Pfam" id="PF00593">
    <property type="entry name" value="TonB_dep_Rec_b-barrel"/>
    <property type="match status" value="1"/>
</dbReference>
<evidence type="ECO:0000256" key="5">
    <source>
        <dbReference type="ARBA" id="ARBA00022729"/>
    </source>
</evidence>
<comment type="subcellular location">
    <subcellularLocation>
        <location evidence="1 10">Cell outer membrane</location>
        <topology evidence="1 10">Multi-pass membrane protein</topology>
    </subcellularLocation>
</comment>
<sequence length="370" mass="42104">GNNYASRYKYLIENSGYLPGQYALTKLQKFHDAELKGIFGFTTNSTTVFGVDYRREVLRRPDSDLDKSVYTTSAYGQHEVKLWNHLTGDVGVRYDHHEQTGGRFTPKVAAMYNIGNFNVRATYAAGFRAPGIDELYYHMFKKTMGTRATISLGDENLDPERSNYYSINMEYRTNRFSASVTGYLNYVKNMVTSKSTKFDDLPEAEQNQLREEFPEIGDLSSTKNLSVKNYFNFEKATVKGFEVNLNGNLFPGFTLTGNYTYAYGRGLNEGGEWQNIERSIRHTATITGNYTHSWSDYTLNLNLNGRLQSKVYYPGDAAGNAPGYGIWNLNPRQTIDGFRNFVIEPGIGIDNIFNKKDNRPLNKNFALYSP</sequence>
<protein>
    <submittedName>
        <fullName evidence="12">TonB-dependent receptor</fullName>
    </submittedName>
</protein>
<reference evidence="12" key="1">
    <citation type="journal article" date="2019" name="Nat. Med.">
        <title>A library of human gut bacterial isolates paired with longitudinal multiomics data enables mechanistic microbiome research.</title>
        <authorList>
            <person name="Poyet M."/>
            <person name="Groussin M."/>
            <person name="Gibbons S.M."/>
            <person name="Avila-Pacheco J."/>
            <person name="Jiang X."/>
            <person name="Kearney S.M."/>
            <person name="Perrotta A.R."/>
            <person name="Berdy B."/>
            <person name="Zhao S."/>
            <person name="Lieberman T.D."/>
            <person name="Swanson P.K."/>
            <person name="Smith M."/>
            <person name="Roesemann S."/>
            <person name="Alexander J.E."/>
            <person name="Rich S.A."/>
            <person name="Livny J."/>
            <person name="Vlamakis H."/>
            <person name="Clish C."/>
            <person name="Bullock K."/>
            <person name="Deik A."/>
            <person name="Scott J."/>
            <person name="Pierce K.A."/>
            <person name="Xavier R.J."/>
            <person name="Alm E.J."/>
        </authorList>
    </citation>
    <scope>NUCLEOTIDE SEQUENCE [LARGE SCALE GENOMIC DNA]</scope>
    <source>
        <strain evidence="12">BIOML-A8</strain>
    </source>
</reference>
<evidence type="ECO:0000256" key="3">
    <source>
        <dbReference type="ARBA" id="ARBA00022452"/>
    </source>
</evidence>
<organism evidence="12">
    <name type="scientific">Phocaeicola dorei</name>
    <dbReference type="NCBI Taxonomy" id="357276"/>
    <lineage>
        <taxon>Bacteria</taxon>
        <taxon>Pseudomonadati</taxon>
        <taxon>Bacteroidota</taxon>
        <taxon>Bacteroidia</taxon>
        <taxon>Bacteroidales</taxon>
        <taxon>Bacteroidaceae</taxon>
        <taxon>Phocaeicola</taxon>
    </lineage>
</organism>
<keyword evidence="9 10" id="KW-0998">Cell outer membrane</keyword>
<evidence type="ECO:0000256" key="2">
    <source>
        <dbReference type="ARBA" id="ARBA00022448"/>
    </source>
</evidence>
<evidence type="ECO:0000256" key="9">
    <source>
        <dbReference type="ARBA" id="ARBA00023237"/>
    </source>
</evidence>
<dbReference type="GO" id="GO:0015344">
    <property type="term" value="F:siderophore uptake transmembrane transporter activity"/>
    <property type="evidence" value="ECO:0007669"/>
    <property type="project" value="TreeGrafter"/>
</dbReference>
<dbReference type="PANTHER" id="PTHR30069">
    <property type="entry name" value="TONB-DEPENDENT OUTER MEMBRANE RECEPTOR"/>
    <property type="match status" value="1"/>
</dbReference>
<feature type="non-terminal residue" evidence="12">
    <location>
        <position position="370"/>
    </location>
</feature>
<dbReference type="SUPFAM" id="SSF56935">
    <property type="entry name" value="Porins"/>
    <property type="match status" value="1"/>
</dbReference>
<keyword evidence="3 10" id="KW-1134">Transmembrane beta strand</keyword>
<dbReference type="PROSITE" id="PS52016">
    <property type="entry name" value="TONB_DEPENDENT_REC_3"/>
    <property type="match status" value="1"/>
</dbReference>
<keyword evidence="8 12" id="KW-0675">Receptor</keyword>
<keyword evidence="2 10" id="KW-0813">Transport</keyword>
<evidence type="ECO:0000313" key="12">
    <source>
        <dbReference type="EMBL" id="KAA5377445.1"/>
    </source>
</evidence>
<feature type="non-terminal residue" evidence="12">
    <location>
        <position position="1"/>
    </location>
</feature>
<evidence type="ECO:0000256" key="4">
    <source>
        <dbReference type="ARBA" id="ARBA00022692"/>
    </source>
</evidence>
<dbReference type="EMBL" id="VVZE01000241">
    <property type="protein sequence ID" value="KAA5377445.1"/>
    <property type="molecule type" value="Genomic_DNA"/>
</dbReference>
<keyword evidence="7 10" id="KW-0472">Membrane</keyword>
<evidence type="ECO:0000259" key="11">
    <source>
        <dbReference type="Pfam" id="PF00593"/>
    </source>
</evidence>
<gene>
    <name evidence="12" type="ORF">F2Y44_24325</name>
</gene>
<dbReference type="InterPro" id="IPR000531">
    <property type="entry name" value="Beta-barrel_TonB"/>
</dbReference>
<name>A0A642PJM2_9BACT</name>
<dbReference type="PANTHER" id="PTHR30069:SF29">
    <property type="entry name" value="HEMOGLOBIN AND HEMOGLOBIN-HAPTOGLOBIN-BINDING PROTEIN 1-RELATED"/>
    <property type="match status" value="1"/>
</dbReference>
<dbReference type="InterPro" id="IPR036942">
    <property type="entry name" value="Beta-barrel_TonB_sf"/>
</dbReference>
<accession>A0A642PJM2</accession>
<comment type="similarity">
    <text evidence="10">Belongs to the TonB-dependent receptor family.</text>
</comment>
<dbReference type="RefSeq" id="WP_149943249.1">
    <property type="nucleotide sequence ID" value="NZ_VVZE01000241.1"/>
</dbReference>
<evidence type="ECO:0000256" key="8">
    <source>
        <dbReference type="ARBA" id="ARBA00023170"/>
    </source>
</evidence>
<feature type="domain" description="TonB-dependent receptor-like beta-barrel" evidence="11">
    <location>
        <begin position="3"/>
        <end position="330"/>
    </location>
</feature>
<dbReference type="AlphaFoldDB" id="A0A642PJM2"/>
<keyword evidence="6" id="KW-0798">TonB box</keyword>
<proteinExistence type="inferred from homology"/>
<keyword evidence="4 10" id="KW-0812">Transmembrane</keyword>
<dbReference type="GO" id="GO:0044718">
    <property type="term" value="P:siderophore transmembrane transport"/>
    <property type="evidence" value="ECO:0007669"/>
    <property type="project" value="TreeGrafter"/>
</dbReference>